<comment type="caution">
    <text evidence="13">The sequence shown here is derived from an EMBL/GenBank/DDBJ whole genome shotgun (WGS) entry which is preliminary data.</text>
</comment>
<dbReference type="Proteomes" id="UP001501771">
    <property type="component" value="Unassembled WGS sequence"/>
</dbReference>
<proteinExistence type="predicted"/>
<evidence type="ECO:0000256" key="11">
    <source>
        <dbReference type="SAM" id="Phobius"/>
    </source>
</evidence>
<dbReference type="Pfam" id="PF13493">
    <property type="entry name" value="DUF4118"/>
    <property type="match status" value="1"/>
</dbReference>
<feature type="domain" description="Sensor protein KdpD transmembrane" evidence="12">
    <location>
        <begin position="21"/>
        <end position="125"/>
    </location>
</feature>
<protein>
    <recommendedName>
        <fullName evidence="12">Sensor protein KdpD transmembrane domain-containing protein</fullName>
    </recommendedName>
</protein>
<evidence type="ECO:0000259" key="12">
    <source>
        <dbReference type="Pfam" id="PF13493"/>
    </source>
</evidence>
<evidence type="ECO:0000256" key="9">
    <source>
        <dbReference type="ARBA" id="ARBA00023012"/>
    </source>
</evidence>
<keyword evidence="5" id="KW-0547">Nucleotide-binding</keyword>
<keyword evidence="7" id="KW-0067">ATP-binding</keyword>
<dbReference type="Gene3D" id="1.20.120.620">
    <property type="entry name" value="Backbone structure of the membrane domain of e. Coli histidine kinase receptor kdpd"/>
    <property type="match status" value="1"/>
</dbReference>
<evidence type="ECO:0000256" key="3">
    <source>
        <dbReference type="ARBA" id="ARBA00022679"/>
    </source>
</evidence>
<evidence type="ECO:0000313" key="14">
    <source>
        <dbReference type="Proteomes" id="UP001501771"/>
    </source>
</evidence>
<evidence type="ECO:0000256" key="10">
    <source>
        <dbReference type="ARBA" id="ARBA00023136"/>
    </source>
</evidence>
<keyword evidence="3" id="KW-0808">Transferase</keyword>
<evidence type="ECO:0000256" key="4">
    <source>
        <dbReference type="ARBA" id="ARBA00022692"/>
    </source>
</evidence>
<reference evidence="13 14" key="1">
    <citation type="journal article" date="2019" name="Int. J. Syst. Evol. Microbiol.">
        <title>The Global Catalogue of Microorganisms (GCM) 10K type strain sequencing project: providing services to taxonomists for standard genome sequencing and annotation.</title>
        <authorList>
            <consortium name="The Broad Institute Genomics Platform"/>
            <consortium name="The Broad Institute Genome Sequencing Center for Infectious Disease"/>
            <person name="Wu L."/>
            <person name="Ma J."/>
        </authorList>
    </citation>
    <scope>NUCLEOTIDE SEQUENCE [LARGE SCALE GENOMIC DNA]</scope>
    <source>
        <strain evidence="13 14">JCM 16022</strain>
    </source>
</reference>
<gene>
    <name evidence="13" type="ORF">GCM10009844_38330</name>
</gene>
<keyword evidence="4 11" id="KW-0812">Transmembrane</keyword>
<evidence type="ECO:0000256" key="2">
    <source>
        <dbReference type="ARBA" id="ARBA00022553"/>
    </source>
</evidence>
<keyword evidence="10 11" id="KW-0472">Membrane</keyword>
<keyword evidence="6" id="KW-0418">Kinase</keyword>
<comment type="subcellular location">
    <subcellularLocation>
        <location evidence="1">Membrane</location>
        <topology evidence="1">Multi-pass membrane protein</topology>
    </subcellularLocation>
</comment>
<evidence type="ECO:0000256" key="8">
    <source>
        <dbReference type="ARBA" id="ARBA00022989"/>
    </source>
</evidence>
<dbReference type="EMBL" id="BAAAQR010000014">
    <property type="protein sequence ID" value="GAA2153639.1"/>
    <property type="molecule type" value="Genomic_DNA"/>
</dbReference>
<keyword evidence="8 11" id="KW-1133">Transmembrane helix</keyword>
<sequence length="254" mass="26944">MADDGGGRALGRQWRTTVRIAAVLLPLATCTILSPVRESITAATVVLILVLWVVAAAATGDRAAGLLAAVSGGVWFDFFLTKPYQRLTIADADDVEATLLLVLIGLAVTEIALWGYRQQARAARRSGYLEGVLGAAKVVSEGDTPASTLVDLVAREISDVLGVDECRFVEGPVHDARIAAVDHDGVVTRGDHTVDVDRLGLPNNEYVALPVRRGSRVVGHFLVTAATRITYPTREQRRVAVLLADQVAASVDAG</sequence>
<accession>A0ABN3A4A8</accession>
<dbReference type="InterPro" id="IPR038318">
    <property type="entry name" value="KdpD_sf"/>
</dbReference>
<feature type="transmembrane region" description="Helical" evidence="11">
    <location>
        <begin position="66"/>
        <end position="85"/>
    </location>
</feature>
<keyword evidence="14" id="KW-1185">Reference proteome</keyword>
<keyword evidence="2" id="KW-0597">Phosphoprotein</keyword>
<evidence type="ECO:0000313" key="13">
    <source>
        <dbReference type="EMBL" id="GAA2153639.1"/>
    </source>
</evidence>
<keyword evidence="9" id="KW-0902">Two-component regulatory system</keyword>
<organism evidence="13 14">
    <name type="scientific">Nocardioides koreensis</name>
    <dbReference type="NCBI Taxonomy" id="433651"/>
    <lineage>
        <taxon>Bacteria</taxon>
        <taxon>Bacillati</taxon>
        <taxon>Actinomycetota</taxon>
        <taxon>Actinomycetes</taxon>
        <taxon>Propionibacteriales</taxon>
        <taxon>Nocardioidaceae</taxon>
        <taxon>Nocardioides</taxon>
    </lineage>
</organism>
<name>A0ABN3A4A8_9ACTN</name>
<evidence type="ECO:0000256" key="6">
    <source>
        <dbReference type="ARBA" id="ARBA00022777"/>
    </source>
</evidence>
<dbReference type="InterPro" id="IPR025201">
    <property type="entry name" value="KdpD_TM"/>
</dbReference>
<evidence type="ECO:0000256" key="1">
    <source>
        <dbReference type="ARBA" id="ARBA00004141"/>
    </source>
</evidence>
<feature type="transmembrane region" description="Helical" evidence="11">
    <location>
        <begin position="97"/>
        <end position="116"/>
    </location>
</feature>
<evidence type="ECO:0000256" key="7">
    <source>
        <dbReference type="ARBA" id="ARBA00022840"/>
    </source>
</evidence>
<evidence type="ECO:0000256" key="5">
    <source>
        <dbReference type="ARBA" id="ARBA00022741"/>
    </source>
</evidence>
<feature type="transmembrane region" description="Helical" evidence="11">
    <location>
        <begin position="40"/>
        <end position="59"/>
    </location>
</feature>
<dbReference type="RefSeq" id="WP_344156218.1">
    <property type="nucleotide sequence ID" value="NZ_BAAAQR010000014.1"/>
</dbReference>